<dbReference type="EMBL" id="JAPDFW010000125">
    <property type="protein sequence ID" value="KAJ5067603.1"/>
    <property type="molecule type" value="Genomic_DNA"/>
</dbReference>
<dbReference type="PROSITE" id="PS51269">
    <property type="entry name" value="COMM"/>
    <property type="match status" value="1"/>
</dbReference>
<feature type="domain" description="COMM" evidence="1">
    <location>
        <begin position="1"/>
        <end position="73"/>
    </location>
</feature>
<dbReference type="InterPro" id="IPR017920">
    <property type="entry name" value="COMM"/>
</dbReference>
<organism evidence="2 3">
    <name type="scientific">Anaeramoeba ignava</name>
    <name type="common">Anaerobic marine amoeba</name>
    <dbReference type="NCBI Taxonomy" id="1746090"/>
    <lineage>
        <taxon>Eukaryota</taxon>
        <taxon>Metamonada</taxon>
        <taxon>Anaeramoebidae</taxon>
        <taxon>Anaeramoeba</taxon>
    </lineage>
</organism>
<reference evidence="2" key="1">
    <citation type="submission" date="2022-10" db="EMBL/GenBank/DDBJ databases">
        <title>Novel sulphate-reducing endosymbionts in the free-living metamonad Anaeramoeba.</title>
        <authorList>
            <person name="Jerlstrom-Hultqvist J."/>
            <person name="Cepicka I."/>
            <person name="Gallot-Lavallee L."/>
            <person name="Salas-Leiva D."/>
            <person name="Curtis B.A."/>
            <person name="Zahonova K."/>
            <person name="Pipaliya S."/>
            <person name="Dacks J."/>
            <person name="Roger A.J."/>
        </authorList>
    </citation>
    <scope>NUCLEOTIDE SEQUENCE</scope>
    <source>
        <strain evidence="2">BMAN</strain>
    </source>
</reference>
<evidence type="ECO:0000259" key="1">
    <source>
        <dbReference type="PROSITE" id="PS51269"/>
    </source>
</evidence>
<dbReference type="Pfam" id="PF07258">
    <property type="entry name" value="COMM_domain"/>
    <property type="match status" value="1"/>
</dbReference>
<evidence type="ECO:0000313" key="3">
    <source>
        <dbReference type="Proteomes" id="UP001149090"/>
    </source>
</evidence>
<accession>A0A9Q0R5U0</accession>
<keyword evidence="3" id="KW-1185">Reference proteome</keyword>
<name>A0A9Q0R5U0_ANAIG</name>
<dbReference type="OrthoDB" id="76101at2759"/>
<evidence type="ECO:0000313" key="2">
    <source>
        <dbReference type="EMBL" id="KAJ5067603.1"/>
    </source>
</evidence>
<proteinExistence type="predicted"/>
<comment type="caution">
    <text evidence="2">The sequence shown here is derived from an EMBL/GenBank/DDBJ whole genome shotgun (WGS) entry which is preliminary data.</text>
</comment>
<dbReference type="AlphaFoldDB" id="A0A9Q0R5U0"/>
<protein>
    <submittedName>
        <fullName evidence="2">Comm domain-containing protein</fullName>
    </submittedName>
</protein>
<gene>
    <name evidence="2" type="ORF">M0811_02791</name>
</gene>
<sequence>MDWRFGVTSSTSEIEQLGTTFLQMKLVIENETNLNQNNSNSLRSMVHMELDLPQFYSFLKEMQKANTNLQMLLN</sequence>
<dbReference type="Proteomes" id="UP001149090">
    <property type="component" value="Unassembled WGS sequence"/>
</dbReference>